<feature type="region of interest" description="Disordered" evidence="1">
    <location>
        <begin position="218"/>
        <end position="256"/>
    </location>
</feature>
<feature type="compositionally biased region" description="Low complexity" evidence="1">
    <location>
        <begin position="229"/>
        <end position="243"/>
    </location>
</feature>
<evidence type="ECO:0000313" key="3">
    <source>
        <dbReference type="Proteomes" id="UP001604277"/>
    </source>
</evidence>
<evidence type="ECO:0000313" key="2">
    <source>
        <dbReference type="EMBL" id="KAL2545002.1"/>
    </source>
</evidence>
<proteinExistence type="predicted"/>
<feature type="compositionally biased region" description="Low complexity" evidence="1">
    <location>
        <begin position="87"/>
        <end position="96"/>
    </location>
</feature>
<accession>A0ABD1W5Z3</accession>
<dbReference type="Proteomes" id="UP001604277">
    <property type="component" value="Unassembled WGS sequence"/>
</dbReference>
<gene>
    <name evidence="2" type="ORF">Fot_14235</name>
</gene>
<dbReference type="EMBL" id="JBFOLJ010000004">
    <property type="protein sequence ID" value="KAL2545002.1"/>
    <property type="molecule type" value="Genomic_DNA"/>
</dbReference>
<feature type="region of interest" description="Disordered" evidence="1">
    <location>
        <begin position="25"/>
        <end position="63"/>
    </location>
</feature>
<feature type="compositionally biased region" description="Basic and acidic residues" evidence="1">
    <location>
        <begin position="26"/>
        <end position="37"/>
    </location>
</feature>
<evidence type="ECO:0000256" key="1">
    <source>
        <dbReference type="SAM" id="MobiDB-lite"/>
    </source>
</evidence>
<organism evidence="2 3">
    <name type="scientific">Forsythia ovata</name>
    <dbReference type="NCBI Taxonomy" id="205694"/>
    <lineage>
        <taxon>Eukaryota</taxon>
        <taxon>Viridiplantae</taxon>
        <taxon>Streptophyta</taxon>
        <taxon>Embryophyta</taxon>
        <taxon>Tracheophyta</taxon>
        <taxon>Spermatophyta</taxon>
        <taxon>Magnoliopsida</taxon>
        <taxon>eudicotyledons</taxon>
        <taxon>Gunneridae</taxon>
        <taxon>Pentapetalae</taxon>
        <taxon>asterids</taxon>
        <taxon>lamiids</taxon>
        <taxon>Lamiales</taxon>
        <taxon>Oleaceae</taxon>
        <taxon>Forsythieae</taxon>
        <taxon>Forsythia</taxon>
    </lineage>
</organism>
<reference evidence="3" key="1">
    <citation type="submission" date="2024-07" db="EMBL/GenBank/DDBJ databases">
        <title>Two chromosome-level genome assemblies of Korean endemic species Abeliophyllum distichum and Forsythia ovata (Oleaceae).</title>
        <authorList>
            <person name="Jang H."/>
        </authorList>
    </citation>
    <scope>NUCLEOTIDE SEQUENCE [LARGE SCALE GENOMIC DNA]</scope>
</reference>
<name>A0ABD1W5Z3_9LAMI</name>
<protein>
    <submittedName>
        <fullName evidence="2">Uncharacterized protein</fullName>
    </submittedName>
</protein>
<comment type="caution">
    <text evidence="2">The sequence shown here is derived from an EMBL/GenBank/DDBJ whole genome shotgun (WGS) entry which is preliminary data.</text>
</comment>
<feature type="region of interest" description="Disordered" evidence="1">
    <location>
        <begin position="77"/>
        <end position="96"/>
    </location>
</feature>
<sequence>MGKPKCIGESPSIILHFFVAIGPGTTKDDDTTTEHGESGTSVETVLPPNSYLPLPLPPGGNMQARALSDQSSAIVPIFDRSRPSPSPSSILSSSSSKVGAHSEGLVKIYELLDPLELEKWQLHRQTGSAFERLIGTIVRSQGIKSQQTSLTFLLIFSHAVATFRKKINVVMVEGSSRAPLKIKALALPSKHVVINEVLARPTSQATLQNLVSNEKAPVQVPVEKASPMSPTSARSGDSTSSASKKMTFEDYATEPTSKKAGGKELLLLIQDEYPDISFDFFFEGNEGKVIVPEASLPLLTIETSEVPALFEVPEASQTHVDSSADPYIFDNLQDFLPGLPTEAHEVPRDNIISLPSSLTPYCKYSLVPSPVKVSSAGPVPVFYHPINCGLHIKTFFHIMAFKPIYSVVFYPGRENESLT</sequence>
<dbReference type="AlphaFoldDB" id="A0ABD1W5Z3"/>
<keyword evidence="3" id="KW-1185">Reference proteome</keyword>